<feature type="region of interest" description="Disordered" evidence="1">
    <location>
        <begin position="68"/>
        <end position="190"/>
    </location>
</feature>
<dbReference type="EMBL" id="KZ613965">
    <property type="protein sequence ID" value="PMD30896.1"/>
    <property type="molecule type" value="Genomic_DNA"/>
</dbReference>
<name>A0A2J6QXA5_HYAVF</name>
<sequence length="432" mass="46412">MKWLYNEIRRRHGRAMFPMPWNPFDIMPEYWGRGNLPQTPTFAKERLQKVGKQAPGETVQDPFWKNPVPESTWDGEKFRTVYGDPWPLKPHPNRPPLPPRPQVQPGSSRVAKAQTGSRDNSMAPPKAPHAMSGANSIPLGPRSALPLEREGSTLPVGRLASTGGGGPRFGAPLRSSSSHGAKREDDEELKPRFGKHIKRKYEDADSAGNEVEVKKPRGSMNTAGADDMATYIAQNLLGLQGLAVTRQSVGTFLAGLHYGQSLLGVPAQQLLSAPSTLIQQGNNSSQAGARDGHSSVTAYTADLNIPTARSILEERSRRQASETHHPGSGRNFEPRRSGGFFGPPRSRVRNPTGRFGARAPQGQDHQGPSNENAPRFGTPIRRGDGRGGHGGDRGGHRGDRGGGHRGDRGGWGGFRGGRGGGGGFGGGSVGEW</sequence>
<protein>
    <submittedName>
        <fullName evidence="2">Uncharacterized protein</fullName>
    </submittedName>
</protein>
<feature type="region of interest" description="Disordered" evidence="1">
    <location>
        <begin position="315"/>
        <end position="432"/>
    </location>
</feature>
<dbReference type="AlphaFoldDB" id="A0A2J6QXA5"/>
<keyword evidence="3" id="KW-1185">Reference proteome</keyword>
<reference evidence="2 3" key="1">
    <citation type="submission" date="2016-04" db="EMBL/GenBank/DDBJ databases">
        <title>A degradative enzymes factory behind the ericoid mycorrhizal symbiosis.</title>
        <authorList>
            <consortium name="DOE Joint Genome Institute"/>
            <person name="Martino E."/>
            <person name="Morin E."/>
            <person name="Grelet G."/>
            <person name="Kuo A."/>
            <person name="Kohler A."/>
            <person name="Daghino S."/>
            <person name="Barry K."/>
            <person name="Choi C."/>
            <person name="Cichocki N."/>
            <person name="Clum A."/>
            <person name="Copeland A."/>
            <person name="Hainaut M."/>
            <person name="Haridas S."/>
            <person name="Labutti K."/>
            <person name="Lindquist E."/>
            <person name="Lipzen A."/>
            <person name="Khouja H.-R."/>
            <person name="Murat C."/>
            <person name="Ohm R."/>
            <person name="Olson A."/>
            <person name="Spatafora J."/>
            <person name="Veneault-Fourrey C."/>
            <person name="Henrissat B."/>
            <person name="Grigoriev I."/>
            <person name="Martin F."/>
            <person name="Perotto S."/>
        </authorList>
    </citation>
    <scope>NUCLEOTIDE SEQUENCE [LARGE SCALE GENOMIC DNA]</scope>
    <source>
        <strain evidence="2 3">F</strain>
    </source>
</reference>
<evidence type="ECO:0000313" key="3">
    <source>
        <dbReference type="Proteomes" id="UP000235786"/>
    </source>
</evidence>
<proteinExistence type="predicted"/>
<organism evidence="2 3">
    <name type="scientific">Hyaloscypha variabilis (strain UAMH 11265 / GT02V1 / F)</name>
    <name type="common">Meliniomyces variabilis</name>
    <dbReference type="NCBI Taxonomy" id="1149755"/>
    <lineage>
        <taxon>Eukaryota</taxon>
        <taxon>Fungi</taxon>
        <taxon>Dikarya</taxon>
        <taxon>Ascomycota</taxon>
        <taxon>Pezizomycotina</taxon>
        <taxon>Leotiomycetes</taxon>
        <taxon>Helotiales</taxon>
        <taxon>Hyaloscyphaceae</taxon>
        <taxon>Hyaloscypha</taxon>
        <taxon>Hyaloscypha variabilis</taxon>
    </lineage>
</organism>
<evidence type="ECO:0000256" key="1">
    <source>
        <dbReference type="SAM" id="MobiDB-lite"/>
    </source>
</evidence>
<feature type="compositionally biased region" description="Basic and acidic residues" evidence="1">
    <location>
        <begin position="381"/>
        <end position="408"/>
    </location>
</feature>
<feature type="compositionally biased region" description="Pro residues" evidence="1">
    <location>
        <begin position="87"/>
        <end position="102"/>
    </location>
</feature>
<accession>A0A2J6QXA5</accession>
<dbReference type="Proteomes" id="UP000235786">
    <property type="component" value="Unassembled WGS sequence"/>
</dbReference>
<feature type="compositionally biased region" description="Polar residues" evidence="1">
    <location>
        <begin position="363"/>
        <end position="372"/>
    </location>
</feature>
<feature type="compositionally biased region" description="Basic and acidic residues" evidence="1">
    <location>
        <begin position="315"/>
        <end position="325"/>
    </location>
</feature>
<feature type="compositionally biased region" description="Gly residues" evidence="1">
    <location>
        <begin position="409"/>
        <end position="432"/>
    </location>
</feature>
<gene>
    <name evidence="2" type="ORF">L207DRAFT_520009</name>
</gene>
<evidence type="ECO:0000313" key="2">
    <source>
        <dbReference type="EMBL" id="PMD30896.1"/>
    </source>
</evidence>